<dbReference type="InterPro" id="IPR029045">
    <property type="entry name" value="ClpP/crotonase-like_dom_sf"/>
</dbReference>
<dbReference type="AlphaFoldDB" id="A0A512BAG8"/>
<name>A0A512BAG8_9BACT</name>
<dbReference type="GO" id="GO:0007165">
    <property type="term" value="P:signal transduction"/>
    <property type="evidence" value="ECO:0007669"/>
    <property type="project" value="TreeGrafter"/>
</dbReference>
<dbReference type="Gene3D" id="3.90.226.10">
    <property type="entry name" value="2-enoyl-CoA Hydratase, Chain A, domain 1"/>
    <property type="match status" value="1"/>
</dbReference>
<dbReference type="GO" id="GO:0030288">
    <property type="term" value="C:outer membrane-bounded periplasmic space"/>
    <property type="evidence" value="ECO:0007669"/>
    <property type="project" value="TreeGrafter"/>
</dbReference>
<reference evidence="2 3" key="1">
    <citation type="submission" date="2019-07" db="EMBL/GenBank/DDBJ databases">
        <title>Whole genome shotgun sequence of Segetibacter aerophilus NBRC 106135.</title>
        <authorList>
            <person name="Hosoyama A."/>
            <person name="Uohara A."/>
            <person name="Ohji S."/>
            <person name="Ichikawa N."/>
        </authorList>
    </citation>
    <scope>NUCLEOTIDE SEQUENCE [LARGE SCALE GENOMIC DNA]</scope>
    <source>
        <strain evidence="2 3">NBRC 106135</strain>
    </source>
</reference>
<dbReference type="SMART" id="SM00245">
    <property type="entry name" value="TSPc"/>
    <property type="match status" value="1"/>
</dbReference>
<evidence type="ECO:0000313" key="3">
    <source>
        <dbReference type="Proteomes" id="UP000321513"/>
    </source>
</evidence>
<dbReference type="InterPro" id="IPR005151">
    <property type="entry name" value="Tail-specific_protease"/>
</dbReference>
<dbReference type="CDD" id="cd07561">
    <property type="entry name" value="Peptidase_S41_CPP_like"/>
    <property type="match status" value="1"/>
</dbReference>
<protein>
    <submittedName>
        <fullName evidence="2">Peptidase S41</fullName>
    </submittedName>
</protein>
<evidence type="ECO:0000313" key="2">
    <source>
        <dbReference type="EMBL" id="GEO08961.1"/>
    </source>
</evidence>
<keyword evidence="3" id="KW-1185">Reference proteome</keyword>
<accession>A0A512BAG8</accession>
<dbReference type="PANTHER" id="PTHR32060">
    <property type="entry name" value="TAIL-SPECIFIC PROTEASE"/>
    <property type="match status" value="1"/>
</dbReference>
<dbReference type="Gene3D" id="2.30.42.10">
    <property type="match status" value="1"/>
</dbReference>
<dbReference type="GO" id="GO:0008236">
    <property type="term" value="F:serine-type peptidase activity"/>
    <property type="evidence" value="ECO:0007669"/>
    <property type="project" value="InterPro"/>
</dbReference>
<feature type="domain" description="Tail specific protease" evidence="1">
    <location>
        <begin position="149"/>
        <end position="367"/>
    </location>
</feature>
<comment type="caution">
    <text evidence="2">The sequence shown here is derived from an EMBL/GenBank/DDBJ whole genome shotgun (WGS) entry which is preliminary data.</text>
</comment>
<dbReference type="GO" id="GO:0004175">
    <property type="term" value="F:endopeptidase activity"/>
    <property type="evidence" value="ECO:0007669"/>
    <property type="project" value="TreeGrafter"/>
</dbReference>
<dbReference type="Gene3D" id="3.30.750.170">
    <property type="match status" value="1"/>
</dbReference>
<proteinExistence type="predicted"/>
<dbReference type="SUPFAM" id="SSF52096">
    <property type="entry name" value="ClpP/crotonase"/>
    <property type="match status" value="1"/>
</dbReference>
<evidence type="ECO:0000259" key="1">
    <source>
        <dbReference type="SMART" id="SM00245"/>
    </source>
</evidence>
<gene>
    <name evidence="2" type="ORF">SAE01_14570</name>
</gene>
<dbReference type="GO" id="GO:0006508">
    <property type="term" value="P:proteolysis"/>
    <property type="evidence" value="ECO:0007669"/>
    <property type="project" value="InterPro"/>
</dbReference>
<dbReference type="EMBL" id="BJYT01000004">
    <property type="protein sequence ID" value="GEO08961.1"/>
    <property type="molecule type" value="Genomic_DNA"/>
</dbReference>
<organism evidence="2 3">
    <name type="scientific">Segetibacter aerophilus</name>
    <dbReference type="NCBI Taxonomy" id="670293"/>
    <lineage>
        <taxon>Bacteria</taxon>
        <taxon>Pseudomonadati</taxon>
        <taxon>Bacteroidota</taxon>
        <taxon>Chitinophagia</taxon>
        <taxon>Chitinophagales</taxon>
        <taxon>Chitinophagaceae</taxon>
        <taxon>Segetibacter</taxon>
    </lineage>
</organism>
<dbReference type="InterPro" id="IPR036034">
    <property type="entry name" value="PDZ_sf"/>
</dbReference>
<dbReference type="Pfam" id="PF03572">
    <property type="entry name" value="Peptidase_S41"/>
    <property type="match status" value="1"/>
</dbReference>
<dbReference type="PANTHER" id="PTHR32060:SF30">
    <property type="entry name" value="CARBOXY-TERMINAL PROCESSING PROTEASE CTPA"/>
    <property type="match status" value="1"/>
</dbReference>
<dbReference type="Proteomes" id="UP000321513">
    <property type="component" value="Unassembled WGS sequence"/>
</dbReference>
<sequence>MYTKEIYLWQEVIPSYEVFKPKQYTGATDKDAATAEMNAIRALQPLDRFSFVTTKEESEGLQTGVAVDYGFFVKAAAADKVEPIDFVRWYVEYAFDKSSAGMAGVNRGWYINKINNSSLTYSQSSIDLLNKTFFGTGNSASFEFVKPDGSTAALNLSKTSFTSNSVLHKSVINTAGRKVGYLVFKQFFGAPSVTELNNVFSDFKAQGVNELIVDLRYNPGGSTATQDALANLIAPASANNKVMYKYIFNSNLQQGKFPLLQKKSGYGTTSFAEQNNTETFSNTGTLNLNQVFFIVGHGTASASELLINNLKPYLNVKLIGDTTYGKPVGFFPVDIFNYSIYPISFKTVNSAGNADYYHGFAPDKSAPDGVNKVWGDVTEPSLASALRYISTGAFRSTQSSEQQYQSQMRTQQELEPFNRELERNKFTGMFIEKH</sequence>